<reference evidence="2" key="1">
    <citation type="submission" date="2018-05" db="EMBL/GenBank/DDBJ databases">
        <authorList>
            <person name="Lanie J.A."/>
            <person name="Ng W.-L."/>
            <person name="Kazmierczak K.M."/>
            <person name="Andrzejewski T.M."/>
            <person name="Davidsen T.M."/>
            <person name="Wayne K.J."/>
            <person name="Tettelin H."/>
            <person name="Glass J.I."/>
            <person name="Rusch D."/>
            <person name="Podicherti R."/>
            <person name="Tsui H.-C.T."/>
            <person name="Winkler M.E."/>
        </authorList>
    </citation>
    <scope>NUCLEOTIDE SEQUENCE</scope>
</reference>
<proteinExistence type="predicted"/>
<evidence type="ECO:0000256" key="1">
    <source>
        <dbReference type="SAM" id="MobiDB-lite"/>
    </source>
</evidence>
<dbReference type="AlphaFoldDB" id="A0A381Z0Z5"/>
<sequence length="283" mass="31699">MTTPWRRTFVSSESPTGKRNGAGFHPCQGIYYEPTNKHAETAFIASHFNVDFSEHYLGEYMAARGYGFLGWNTRFRGNEAFFLLEHALVDIGAGVAWLKEHAGVEKVVILGNSGGGSLMGAYQSQATIVSMSPTPGLKLPEALYDLTAAEYYVSLCAHAGRPEVLTSWFDPSVTNESDPASVDPELDMYSETNGPPYLREFVERYRIAQTQRNDRITAWCHSELARLKGHSMFDRGFNLYRTWADLRFVDAAIDPSERRQNWCYAGDPRRANYGPQGIGLTNT</sequence>
<feature type="compositionally biased region" description="Polar residues" evidence="1">
    <location>
        <begin position="1"/>
        <end position="17"/>
    </location>
</feature>
<dbReference type="SUPFAM" id="SSF53474">
    <property type="entry name" value="alpha/beta-Hydrolases"/>
    <property type="match status" value="1"/>
</dbReference>
<protein>
    <recommendedName>
        <fullName evidence="3">Alpha/beta hydrolase</fullName>
    </recommendedName>
</protein>
<feature type="region of interest" description="Disordered" evidence="1">
    <location>
        <begin position="1"/>
        <end position="21"/>
    </location>
</feature>
<name>A0A381Z0Z5_9ZZZZ</name>
<organism evidence="2">
    <name type="scientific">marine metagenome</name>
    <dbReference type="NCBI Taxonomy" id="408172"/>
    <lineage>
        <taxon>unclassified sequences</taxon>
        <taxon>metagenomes</taxon>
        <taxon>ecological metagenomes</taxon>
    </lineage>
</organism>
<dbReference type="InterPro" id="IPR029058">
    <property type="entry name" value="AB_hydrolase_fold"/>
</dbReference>
<feature type="non-terminal residue" evidence="2">
    <location>
        <position position="283"/>
    </location>
</feature>
<evidence type="ECO:0000313" key="2">
    <source>
        <dbReference type="EMBL" id="SVA82976.1"/>
    </source>
</evidence>
<dbReference type="EMBL" id="UINC01019578">
    <property type="protein sequence ID" value="SVA82976.1"/>
    <property type="molecule type" value="Genomic_DNA"/>
</dbReference>
<accession>A0A381Z0Z5</accession>
<evidence type="ECO:0008006" key="3">
    <source>
        <dbReference type="Google" id="ProtNLM"/>
    </source>
</evidence>
<dbReference type="Gene3D" id="3.40.50.1820">
    <property type="entry name" value="alpha/beta hydrolase"/>
    <property type="match status" value="1"/>
</dbReference>
<gene>
    <name evidence="2" type="ORF">METZ01_LOCUS135830</name>
</gene>